<feature type="domain" description="Yeast cell wall synthesis Kre9/Knh1-like N-terminal" evidence="9">
    <location>
        <begin position="23"/>
        <end position="113"/>
    </location>
</feature>
<keyword evidence="11" id="KW-1185">Reference proteome</keyword>
<evidence type="ECO:0000259" key="9">
    <source>
        <dbReference type="Pfam" id="PF10342"/>
    </source>
</evidence>
<evidence type="ECO:0000256" key="6">
    <source>
        <dbReference type="SAM" id="MobiDB-lite"/>
    </source>
</evidence>
<protein>
    <recommendedName>
        <fullName evidence="9">Yeast cell wall synthesis Kre9/Knh1-like N-terminal domain-containing protein</fullName>
    </recommendedName>
</protein>
<evidence type="ECO:0000256" key="4">
    <source>
        <dbReference type="ARBA" id="ARBA00022989"/>
    </source>
</evidence>
<keyword evidence="4 7" id="KW-1133">Transmembrane helix</keyword>
<evidence type="ECO:0000256" key="7">
    <source>
        <dbReference type="SAM" id="Phobius"/>
    </source>
</evidence>
<keyword evidence="3 8" id="KW-0732">Signal</keyword>
<dbReference type="InterPro" id="IPR051694">
    <property type="entry name" value="Immunoregulatory_rcpt-like"/>
</dbReference>
<dbReference type="AlphaFoldDB" id="A0A8H7PNP6"/>
<evidence type="ECO:0000256" key="8">
    <source>
        <dbReference type="SAM" id="SignalP"/>
    </source>
</evidence>
<feature type="chain" id="PRO_5034492468" description="Yeast cell wall synthesis Kre9/Knh1-like N-terminal domain-containing protein" evidence="8">
    <location>
        <begin position="19"/>
        <end position="357"/>
    </location>
</feature>
<dbReference type="Pfam" id="PF10342">
    <property type="entry name" value="Kre9_KNH"/>
    <property type="match status" value="1"/>
</dbReference>
<organism evidence="10 11">
    <name type="scientific">Umbelopsis vinacea</name>
    <dbReference type="NCBI Taxonomy" id="44442"/>
    <lineage>
        <taxon>Eukaryota</taxon>
        <taxon>Fungi</taxon>
        <taxon>Fungi incertae sedis</taxon>
        <taxon>Mucoromycota</taxon>
        <taxon>Mucoromycotina</taxon>
        <taxon>Umbelopsidomycetes</taxon>
        <taxon>Umbelopsidales</taxon>
        <taxon>Umbelopsidaceae</taxon>
        <taxon>Umbelopsis</taxon>
    </lineage>
</organism>
<evidence type="ECO:0000313" key="11">
    <source>
        <dbReference type="Proteomes" id="UP000612746"/>
    </source>
</evidence>
<dbReference type="EMBL" id="JAEPRA010000012">
    <property type="protein sequence ID" value="KAG2177447.1"/>
    <property type="molecule type" value="Genomic_DNA"/>
</dbReference>
<evidence type="ECO:0000256" key="1">
    <source>
        <dbReference type="ARBA" id="ARBA00004167"/>
    </source>
</evidence>
<evidence type="ECO:0000256" key="5">
    <source>
        <dbReference type="ARBA" id="ARBA00023136"/>
    </source>
</evidence>
<feature type="signal peptide" evidence="8">
    <location>
        <begin position="1"/>
        <end position="18"/>
    </location>
</feature>
<evidence type="ECO:0000256" key="3">
    <source>
        <dbReference type="ARBA" id="ARBA00022729"/>
    </source>
</evidence>
<keyword evidence="5 7" id="KW-0472">Membrane</keyword>
<feature type="transmembrane region" description="Helical" evidence="7">
    <location>
        <begin position="165"/>
        <end position="191"/>
    </location>
</feature>
<dbReference type="GO" id="GO:0016020">
    <property type="term" value="C:membrane"/>
    <property type="evidence" value="ECO:0007669"/>
    <property type="project" value="UniProtKB-SubCell"/>
</dbReference>
<evidence type="ECO:0000256" key="2">
    <source>
        <dbReference type="ARBA" id="ARBA00022692"/>
    </source>
</evidence>
<keyword evidence="2 7" id="KW-0812">Transmembrane</keyword>
<feature type="compositionally biased region" description="Low complexity" evidence="6">
    <location>
        <begin position="307"/>
        <end position="324"/>
    </location>
</feature>
<dbReference type="PANTHER" id="PTHR15549">
    <property type="entry name" value="PAIRED IMMUNOGLOBULIN-LIKE TYPE 2 RECEPTOR"/>
    <property type="match status" value="1"/>
</dbReference>
<name>A0A8H7PNP6_9FUNG</name>
<evidence type="ECO:0000313" key="10">
    <source>
        <dbReference type="EMBL" id="KAG2177447.1"/>
    </source>
</evidence>
<dbReference type="GO" id="GO:0071944">
    <property type="term" value="C:cell periphery"/>
    <property type="evidence" value="ECO:0007669"/>
    <property type="project" value="UniProtKB-ARBA"/>
</dbReference>
<gene>
    <name evidence="10" type="ORF">INT44_007958</name>
</gene>
<comment type="subcellular location">
    <subcellularLocation>
        <location evidence="1">Membrane</location>
        <topology evidence="1">Single-pass membrane protein</topology>
    </subcellularLocation>
</comment>
<dbReference type="PROSITE" id="PS51257">
    <property type="entry name" value="PROKAR_LIPOPROTEIN"/>
    <property type="match status" value="1"/>
</dbReference>
<accession>A0A8H7PNP6</accession>
<feature type="region of interest" description="Disordered" evidence="6">
    <location>
        <begin position="279"/>
        <end position="357"/>
    </location>
</feature>
<reference evidence="10" key="1">
    <citation type="submission" date="2020-12" db="EMBL/GenBank/DDBJ databases">
        <title>Metabolic potential, ecology and presence of endohyphal bacteria is reflected in genomic diversity of Mucoromycotina.</title>
        <authorList>
            <person name="Muszewska A."/>
            <person name="Okrasinska A."/>
            <person name="Steczkiewicz K."/>
            <person name="Drgas O."/>
            <person name="Orlowska M."/>
            <person name="Perlinska-Lenart U."/>
            <person name="Aleksandrzak-Piekarczyk T."/>
            <person name="Szatraj K."/>
            <person name="Zielenkiewicz U."/>
            <person name="Pilsyk S."/>
            <person name="Malc E."/>
            <person name="Mieczkowski P."/>
            <person name="Kruszewska J.S."/>
            <person name="Biernat P."/>
            <person name="Pawlowska J."/>
        </authorList>
    </citation>
    <scope>NUCLEOTIDE SEQUENCE</scope>
    <source>
        <strain evidence="10">WA0000051536</strain>
    </source>
</reference>
<proteinExistence type="predicted"/>
<feature type="compositionally biased region" description="Polar residues" evidence="6">
    <location>
        <begin position="279"/>
        <end position="295"/>
    </location>
</feature>
<dbReference type="Proteomes" id="UP000612746">
    <property type="component" value="Unassembled WGS sequence"/>
</dbReference>
<comment type="caution">
    <text evidence="10">The sequence shown here is derived from an EMBL/GenBank/DDBJ whole genome shotgun (WGS) entry which is preliminary data.</text>
</comment>
<dbReference type="InterPro" id="IPR018466">
    <property type="entry name" value="Kre9/Knh1-like_N"/>
</dbReference>
<dbReference type="OrthoDB" id="10366303at2759"/>
<sequence length="357" mass="37604">MRILCAVALFVSLSCVKAVTLQSPQAQTQLTPGTPFQVVWGWDSPPRADDGSLDIYLVRDSAATSVVSQLVTGALILYSATSATIPVGTPAGQYYLQLSVTSGTEKSVVGGPFNVATGPTVVVSNSTVTTITVDGATVTAFVVPTVVPPTYDGGFTSSSNTQQGLASGATAGIVIGTLIAFGAIMGAWFIWYKKRQQPIDREMAMNKPLPYRHPSQDPNHFTEYNHYGHDQPLHSSIIPYGRNNGISPISEYPVSVGNQTMPSSDTQSHYQRHLVSIPSVSIQNSHTGSGASTVRQYRPSRATGSFGPATHSSGSSTASPPRSTDTAIYQPAAAEQVTYSPPHTPSSPVLSPSPPPK</sequence>